<name>A0A9X1N9W1_9ACTN</name>
<dbReference type="GO" id="GO:0044550">
    <property type="term" value="P:secondary metabolite biosynthetic process"/>
    <property type="evidence" value="ECO:0007669"/>
    <property type="project" value="TreeGrafter"/>
</dbReference>
<keyword evidence="3" id="KW-0597">Phosphoprotein</keyword>
<dbReference type="InterPro" id="IPR001242">
    <property type="entry name" value="Condensation_dom"/>
</dbReference>
<dbReference type="CDD" id="cd05930">
    <property type="entry name" value="A_NRPS"/>
    <property type="match status" value="1"/>
</dbReference>
<dbReference type="GO" id="GO:0003824">
    <property type="term" value="F:catalytic activity"/>
    <property type="evidence" value="ECO:0007669"/>
    <property type="project" value="InterPro"/>
</dbReference>
<dbReference type="EMBL" id="JAJOMB010000002">
    <property type="protein sequence ID" value="MCD5310223.1"/>
    <property type="molecule type" value="Genomic_DNA"/>
</dbReference>
<dbReference type="InterPro" id="IPR000873">
    <property type="entry name" value="AMP-dep_synth/lig_dom"/>
</dbReference>
<evidence type="ECO:0000256" key="3">
    <source>
        <dbReference type="ARBA" id="ARBA00022553"/>
    </source>
</evidence>
<dbReference type="InterPro" id="IPR045851">
    <property type="entry name" value="AMP-bd_C_sf"/>
</dbReference>
<dbReference type="InterPro" id="IPR006162">
    <property type="entry name" value="Ppantetheine_attach_site"/>
</dbReference>
<feature type="region of interest" description="Disordered" evidence="4">
    <location>
        <begin position="213"/>
        <end position="239"/>
    </location>
</feature>
<dbReference type="InterPro" id="IPR023213">
    <property type="entry name" value="CAT-like_dom_sf"/>
</dbReference>
<dbReference type="Gene3D" id="3.40.50.980">
    <property type="match status" value="4"/>
</dbReference>
<evidence type="ECO:0000256" key="4">
    <source>
        <dbReference type="SAM" id="MobiDB-lite"/>
    </source>
</evidence>
<dbReference type="GO" id="GO:0043041">
    <property type="term" value="P:amino acid activation for nonribosomal peptide biosynthetic process"/>
    <property type="evidence" value="ECO:0007669"/>
    <property type="project" value="TreeGrafter"/>
</dbReference>
<evidence type="ECO:0000256" key="2">
    <source>
        <dbReference type="ARBA" id="ARBA00022450"/>
    </source>
</evidence>
<dbReference type="GO" id="GO:0008610">
    <property type="term" value="P:lipid biosynthetic process"/>
    <property type="evidence" value="ECO:0007669"/>
    <property type="project" value="UniProtKB-ARBA"/>
</dbReference>
<dbReference type="SUPFAM" id="SSF52777">
    <property type="entry name" value="CoA-dependent acyltransferases"/>
    <property type="match status" value="4"/>
</dbReference>
<proteinExistence type="predicted"/>
<dbReference type="InterPro" id="IPR009081">
    <property type="entry name" value="PP-bd_ACP"/>
</dbReference>
<keyword evidence="2" id="KW-0596">Phosphopantetheine</keyword>
<dbReference type="Pfam" id="PF00550">
    <property type="entry name" value="PP-binding"/>
    <property type="match status" value="1"/>
</dbReference>
<dbReference type="Gene3D" id="3.30.559.10">
    <property type="entry name" value="Chloramphenicol acetyltransferase-like domain"/>
    <property type="match status" value="2"/>
</dbReference>
<gene>
    <name evidence="6" type="ORF">LR394_04895</name>
</gene>
<dbReference type="Gene3D" id="1.10.1200.10">
    <property type="entry name" value="ACP-like"/>
    <property type="match status" value="1"/>
</dbReference>
<dbReference type="InterPro" id="IPR020806">
    <property type="entry name" value="PKS_PP-bd"/>
</dbReference>
<dbReference type="Gene3D" id="3.30.300.30">
    <property type="match status" value="1"/>
</dbReference>
<protein>
    <submittedName>
        <fullName evidence="6">Condensation domain-containing protein</fullName>
    </submittedName>
</protein>
<dbReference type="PROSITE" id="PS50075">
    <property type="entry name" value="CARRIER"/>
    <property type="match status" value="1"/>
</dbReference>
<evidence type="ECO:0000256" key="1">
    <source>
        <dbReference type="ARBA" id="ARBA00001957"/>
    </source>
</evidence>
<comment type="cofactor">
    <cofactor evidence="1">
        <name>pantetheine 4'-phosphate</name>
        <dbReference type="ChEBI" id="CHEBI:47942"/>
    </cofactor>
</comment>
<evidence type="ECO:0000313" key="6">
    <source>
        <dbReference type="EMBL" id="MCD5310223.1"/>
    </source>
</evidence>
<dbReference type="FunFam" id="2.30.38.10:FF:000001">
    <property type="entry name" value="Non-ribosomal peptide synthetase PvdI"/>
    <property type="match status" value="1"/>
</dbReference>
<dbReference type="PANTHER" id="PTHR45527">
    <property type="entry name" value="NONRIBOSOMAL PEPTIDE SYNTHETASE"/>
    <property type="match status" value="1"/>
</dbReference>
<dbReference type="RefSeq" id="WP_231439150.1">
    <property type="nucleotide sequence ID" value="NZ_JAJOMB010000002.1"/>
</dbReference>
<feature type="domain" description="Carrier" evidence="5">
    <location>
        <begin position="951"/>
        <end position="1026"/>
    </location>
</feature>
<dbReference type="PANTHER" id="PTHR45527:SF1">
    <property type="entry name" value="FATTY ACID SYNTHASE"/>
    <property type="match status" value="1"/>
</dbReference>
<dbReference type="SUPFAM" id="SSF47336">
    <property type="entry name" value="ACP-like"/>
    <property type="match status" value="1"/>
</dbReference>
<dbReference type="Gene3D" id="2.30.38.10">
    <property type="entry name" value="Luciferase, Domain 3"/>
    <property type="match status" value="2"/>
</dbReference>
<accession>A0A9X1N9W1</accession>
<reference evidence="6" key="1">
    <citation type="submission" date="2021-11" db="EMBL/GenBank/DDBJ databases">
        <title>Streptomyces corallinus and Kineosporia corallina sp. nov., two new coral-derived marine actinobacteria.</title>
        <authorList>
            <person name="Buangrab K."/>
            <person name="Sutthacheep M."/>
            <person name="Yeemin T."/>
            <person name="Harunari E."/>
            <person name="Igarashi Y."/>
            <person name="Sripreechasak P."/>
            <person name="Kanchanasin P."/>
            <person name="Tanasupawat S."/>
            <person name="Phongsopitanun W."/>
        </authorList>
    </citation>
    <scope>NUCLEOTIDE SEQUENCE</scope>
    <source>
        <strain evidence="6">JCM 31032</strain>
    </source>
</reference>
<comment type="caution">
    <text evidence="6">The sequence shown here is derived from an EMBL/GenBank/DDBJ whole genome shotgun (WGS) entry which is preliminary data.</text>
</comment>
<dbReference type="GO" id="GO:0031177">
    <property type="term" value="F:phosphopantetheine binding"/>
    <property type="evidence" value="ECO:0007669"/>
    <property type="project" value="InterPro"/>
</dbReference>
<dbReference type="Pfam" id="PF13193">
    <property type="entry name" value="AMP-binding_C"/>
    <property type="match status" value="1"/>
</dbReference>
<dbReference type="GO" id="GO:0005829">
    <property type="term" value="C:cytosol"/>
    <property type="evidence" value="ECO:0007669"/>
    <property type="project" value="TreeGrafter"/>
</dbReference>
<dbReference type="SMART" id="SM00823">
    <property type="entry name" value="PKS_PP"/>
    <property type="match status" value="1"/>
</dbReference>
<dbReference type="SUPFAM" id="SSF56801">
    <property type="entry name" value="Acetyl-CoA synthetase-like"/>
    <property type="match status" value="2"/>
</dbReference>
<dbReference type="InterPro" id="IPR036736">
    <property type="entry name" value="ACP-like_sf"/>
</dbReference>
<sequence>MDFPLTPLQEGLLFEVQQRREDTPDVYIGQLVLDLQGELDPVRWRAAAQGLLDRHPNLRVAFRPSRTGENVASADHEVTLPWQEIDLGQMSAAGYGRAVLEQELAGLLETDLLRGFEPSAAPLMRATLYRLGRAHHRLVLTYHQLLLDSWSMPVLLEELLILARSDDTASDGKELSPPLDHRLYLDWLSERDQGAALKAWREELAGLTRGTLVAGTLPNDNQPAQVERTPTRQTPTRQAPTRLPERLVTELDPQTTAALGDFAQKERVELSTVVQGAWALVLSLLTGSQDVVFGATVSPGPAQRPESGVGQFANTVPVRLRMDPARPIGEILRTLQYSQDALREHQHLSLAAIQHAAGVGELFDTIVVFEDRSLSAGLHRCVDEVEVADAAVRDASHYLFALSARTGEHLCLELEFAPDQLDAQSAQEALDRLAGVLRQLVQASISSAGRLDLLLEGERAKLLGFWSSGEKPVHRPATILHALAQQSQATPDAVALVTAEQRWTYAELEEWSGRVAAGLRRHHHHDLRGEIVALSLPRAWMLPAVLAVMKTGAAALALEGAEPAGRAYVMLTDASPAMVIRSVEQLENAWFSANSELPEITAAMPAYVSYTSGSTGAPKGVLTTHAGLANLLASHRRQLMPKFTGRLRIGHVHSFGFDASWDPVLWMLAGHQVHVIAESVCQDPEELVTYLDKHGVDGLDLTPAHLGELIGAGLLESRLKLVAVGGEPMDPQLWQQICAEPGLQAYDLYGPTETTVDAYGWVGDRAGRRSAYRVDGVRTYLLDGALRPVPAGVIGELYVAGPGLALGYLRRRAQTAERFVADPFRVGERMYRTGDLARWSPDGVLELLGRADRQVKVRGYRVELGEIEASLKALRLVQQAAVVPMDDGRLVGYVTTTRNVDPEEIRAALTGRLPAAMIPATIVVLQSMPRSSSGKMDVSALPAAVSTGVLHPRTEREQALAEVFAEVLEVNQIGIRDNFFAMGGHSLLAMRLACRLRTGLGVKVGVRDIFDAPDVEQLARRLPVLAERSELIPVSPRPSVVPLSAAQEAALPGGNVPMTWRLIGRLNVQALREALSDLVMRHESLRTVLDASSSVQVVLEGATELRVVEASGKALKRLIEDASGHGFRLDAEVPLRATLFRVAPDEHVLLLLAHRFAVDEWSDVPLLRDLSTAYEARVLGQLPKFEPLPVQYADYAIWQRSRPGRDKQVAYWRERLAGLGGFSLPADRKPPAVRSDQGGAEPFLIEPELAQQLRATAAEHDVSLFMLLQAAVAVLLTKLGSGEDLPLLSSISGRGDPALDEMVGSFTNVLVLRTDTSGDPSFADLLARVRDCDLAALDRGDVPYAQLAQFAQLDRMPQVRVACRTGAPRPLVLRGLSSLPVRLEQTTSEFDLSFDLTDLGPDGLDGAIAYRSELFNSTTVALLGARLVLVLEQAVQQPTARLSRYDVLLPGEREKLTGEWAAGGPVSLETMGLTIVDLLAQQARRQPAAAALVTADTSWTFAELEAWTNRAARVLLWAGPLRGKVVALKLDRAWMLPAILAVLKTGAAYLPIDSGQSDEQVRVMLQDAKPVLTLDSPSLLEGEELDAPLNDPDRGGRLGPDMPAYVTYPEGKPAGVIVAHAGIVNLAASHRERLIGSDAKPCRVAQAMSFGRDEAWESVLWMLAGHELHVLAEPAGESPAAVVEYVREASVDVLSVDSERLGELVSEGLLPAGLSVLLLGGEAVESGFWKQVCAVPGLVVHDLYRAAEASVDAYGWHGDAAGGRAAYRLDGVRTYVLDGALRPVPTGATGDLYLAGVGLAYGYLNRFDLTAGSFVADPYQTGQRMYRTGDRARWSLDGVLQIAPD</sequence>
<dbReference type="FunFam" id="1.10.1200.10:FF:000005">
    <property type="entry name" value="Nonribosomal peptide synthetase 1"/>
    <property type="match status" value="1"/>
</dbReference>
<evidence type="ECO:0000313" key="7">
    <source>
        <dbReference type="Proteomes" id="UP001138997"/>
    </source>
</evidence>
<dbReference type="Pfam" id="PF00501">
    <property type="entry name" value="AMP-binding"/>
    <property type="match status" value="2"/>
</dbReference>
<dbReference type="Proteomes" id="UP001138997">
    <property type="component" value="Unassembled WGS sequence"/>
</dbReference>
<dbReference type="PROSITE" id="PS00455">
    <property type="entry name" value="AMP_BINDING"/>
    <property type="match status" value="1"/>
</dbReference>
<organism evidence="6 7">
    <name type="scientific">Kineosporia babensis</name>
    <dbReference type="NCBI Taxonomy" id="499548"/>
    <lineage>
        <taxon>Bacteria</taxon>
        <taxon>Bacillati</taxon>
        <taxon>Actinomycetota</taxon>
        <taxon>Actinomycetes</taxon>
        <taxon>Kineosporiales</taxon>
        <taxon>Kineosporiaceae</taxon>
        <taxon>Kineosporia</taxon>
    </lineage>
</organism>
<dbReference type="Gene3D" id="3.30.559.30">
    <property type="entry name" value="Nonribosomal peptide synthetase, condensation domain"/>
    <property type="match status" value="2"/>
</dbReference>
<keyword evidence="7" id="KW-1185">Reference proteome</keyword>
<dbReference type="InterPro" id="IPR020845">
    <property type="entry name" value="AMP-binding_CS"/>
</dbReference>
<dbReference type="InterPro" id="IPR025110">
    <property type="entry name" value="AMP-bd_C"/>
</dbReference>
<evidence type="ECO:0000259" key="5">
    <source>
        <dbReference type="PROSITE" id="PS50075"/>
    </source>
</evidence>
<dbReference type="PROSITE" id="PS00012">
    <property type="entry name" value="PHOSPHOPANTETHEINE"/>
    <property type="match status" value="1"/>
</dbReference>
<dbReference type="Pfam" id="PF00668">
    <property type="entry name" value="Condensation"/>
    <property type="match status" value="2"/>
</dbReference>